<keyword evidence="2" id="KW-1185">Reference proteome</keyword>
<protein>
    <submittedName>
        <fullName evidence="1">Retrotransposon-derived protein PEG10</fullName>
    </submittedName>
</protein>
<dbReference type="OrthoDB" id="2432520at2759"/>
<dbReference type="Proteomes" id="UP000188320">
    <property type="component" value="Unassembled WGS sequence"/>
</dbReference>
<name>A0A1R1PDH8_ZANCU</name>
<proteinExistence type="predicted"/>
<accession>A0A1R1PDH8</accession>
<gene>
    <name evidence="1" type="ORF">AX774_g7553</name>
</gene>
<evidence type="ECO:0000313" key="2">
    <source>
        <dbReference type="Proteomes" id="UP000188320"/>
    </source>
</evidence>
<comment type="caution">
    <text evidence="1">The sequence shown here is derived from an EMBL/GenBank/DDBJ whole genome shotgun (WGS) entry which is preliminary data.</text>
</comment>
<dbReference type="PANTHER" id="PTHR15503:SF22">
    <property type="entry name" value="TRANSPOSON TY3-I GAG POLYPROTEIN"/>
    <property type="match status" value="1"/>
</dbReference>
<evidence type="ECO:0000313" key="1">
    <source>
        <dbReference type="EMBL" id="OMH79044.1"/>
    </source>
</evidence>
<dbReference type="AlphaFoldDB" id="A0A1R1PDH8"/>
<feature type="non-terminal residue" evidence="1">
    <location>
        <position position="1"/>
    </location>
</feature>
<organism evidence="1 2">
    <name type="scientific">Zancudomyces culisetae</name>
    <name type="common">Gut fungus</name>
    <name type="synonym">Smittium culisetae</name>
    <dbReference type="NCBI Taxonomy" id="1213189"/>
    <lineage>
        <taxon>Eukaryota</taxon>
        <taxon>Fungi</taxon>
        <taxon>Fungi incertae sedis</taxon>
        <taxon>Zoopagomycota</taxon>
        <taxon>Kickxellomycotina</taxon>
        <taxon>Harpellomycetes</taxon>
        <taxon>Harpellales</taxon>
        <taxon>Legeriomycetaceae</taxon>
        <taxon>Zancudomyces</taxon>
    </lineage>
</organism>
<dbReference type="PANTHER" id="PTHR15503">
    <property type="entry name" value="LDOC1 RELATED"/>
    <property type="match status" value="1"/>
</dbReference>
<reference evidence="2" key="1">
    <citation type="submission" date="2017-01" db="EMBL/GenBank/DDBJ databases">
        <authorList>
            <person name="Wang Y."/>
            <person name="White M."/>
            <person name="Kvist S."/>
            <person name="Moncalvo J.-M."/>
        </authorList>
    </citation>
    <scope>NUCLEOTIDE SEQUENCE [LARGE SCALE GENOMIC DNA]</scope>
    <source>
        <strain evidence="2">COL-18-3</strain>
    </source>
</reference>
<dbReference type="InterPro" id="IPR032567">
    <property type="entry name" value="RTL1-rel"/>
</dbReference>
<sequence length="173" mass="20141">ERQLRKLRQLGSAATYATDYRRISTLMSWNVAALCSQFYEKLKEEFKDLLARFDRPDICSEIIDLAIIIDNRLFERNLEKTFCPRLMHIQNLDNSTPSKNNLIVITQPRVQQMEIDGALSHRPPLTQTEKQRRRDLNLCLYCGNPDHELSSCPRRPQIKVPNTISASIIKENN</sequence>
<dbReference type="EMBL" id="LSSK01001686">
    <property type="protein sequence ID" value="OMH79044.1"/>
    <property type="molecule type" value="Genomic_DNA"/>
</dbReference>